<dbReference type="AlphaFoldDB" id="A0A9N8E1X5"/>
<accession>A0A9N8E1X5</accession>
<name>A0A9N8E1X5_9STRA</name>
<feature type="region of interest" description="Disordered" evidence="1">
    <location>
        <begin position="567"/>
        <end position="590"/>
    </location>
</feature>
<comment type="caution">
    <text evidence="2">The sequence shown here is derived from an EMBL/GenBank/DDBJ whole genome shotgun (WGS) entry which is preliminary data.</text>
</comment>
<dbReference type="EMBL" id="CAICTM010000461">
    <property type="protein sequence ID" value="CAB9510991.1"/>
    <property type="molecule type" value="Genomic_DNA"/>
</dbReference>
<feature type="compositionally biased region" description="Basic and acidic residues" evidence="1">
    <location>
        <begin position="232"/>
        <end position="242"/>
    </location>
</feature>
<feature type="compositionally biased region" description="Basic and acidic residues" evidence="1">
    <location>
        <begin position="40"/>
        <end position="51"/>
    </location>
</feature>
<keyword evidence="3" id="KW-1185">Reference proteome</keyword>
<organism evidence="2 3">
    <name type="scientific">Seminavis robusta</name>
    <dbReference type="NCBI Taxonomy" id="568900"/>
    <lineage>
        <taxon>Eukaryota</taxon>
        <taxon>Sar</taxon>
        <taxon>Stramenopiles</taxon>
        <taxon>Ochrophyta</taxon>
        <taxon>Bacillariophyta</taxon>
        <taxon>Bacillariophyceae</taxon>
        <taxon>Bacillariophycidae</taxon>
        <taxon>Naviculales</taxon>
        <taxon>Naviculaceae</taxon>
        <taxon>Seminavis</taxon>
    </lineage>
</organism>
<evidence type="ECO:0000313" key="2">
    <source>
        <dbReference type="EMBL" id="CAB9510991.1"/>
    </source>
</evidence>
<gene>
    <name evidence="2" type="ORF">SEMRO_462_G148030.1</name>
</gene>
<feature type="region of interest" description="Disordered" evidence="1">
    <location>
        <begin position="204"/>
        <end position="250"/>
    </location>
</feature>
<reference evidence="2" key="1">
    <citation type="submission" date="2020-06" db="EMBL/GenBank/DDBJ databases">
        <authorList>
            <consortium name="Plant Systems Biology data submission"/>
        </authorList>
    </citation>
    <scope>NUCLEOTIDE SEQUENCE</scope>
    <source>
        <strain evidence="2">D6</strain>
    </source>
</reference>
<proteinExistence type="predicted"/>
<feature type="region of interest" description="Disordered" evidence="1">
    <location>
        <begin position="1"/>
        <end position="67"/>
    </location>
</feature>
<protein>
    <submittedName>
        <fullName evidence="2">Uncharacterized protein</fullName>
    </submittedName>
</protein>
<feature type="region of interest" description="Disordered" evidence="1">
    <location>
        <begin position="448"/>
        <end position="480"/>
    </location>
</feature>
<feature type="compositionally biased region" description="Acidic residues" evidence="1">
    <location>
        <begin position="449"/>
        <end position="461"/>
    </location>
</feature>
<dbReference type="Proteomes" id="UP001153069">
    <property type="component" value="Unassembled WGS sequence"/>
</dbReference>
<evidence type="ECO:0000256" key="1">
    <source>
        <dbReference type="SAM" id="MobiDB-lite"/>
    </source>
</evidence>
<evidence type="ECO:0000313" key="3">
    <source>
        <dbReference type="Proteomes" id="UP001153069"/>
    </source>
</evidence>
<feature type="compositionally biased region" description="Basic and acidic residues" evidence="1">
    <location>
        <begin position="570"/>
        <end position="590"/>
    </location>
</feature>
<sequence length="590" mass="67037">MTTRRTRSKAATPPATPLSIGSPRGRRTTTRGGNTPKAARIVDESDTESRASNKSAGSSTTRDKLPSWLEKQLAQDIEQYGLHSIGVGAGKKRTLKQILDQGDERHYGTKSAPIRRTLGQKIRRWKELSREKYLLKLSKLGVVPFEARNKSVTETEAYREPKKEWELTSSDEEVEDKKTKEVPKFVDVKSPNSRDAVNFGGHFPLASPSFGQPPSPVIEESEPLEQSPPARKNSDVKMDPTKQHPRGSPIVVPIGVDIEWPENNREVLVFSTKDLPRVDKDDATLPGYYLLLPMQSEWVKKDLKVDCYKGRVLAANIVSLTVPAWDHDVINGSQGWEASNAPKDVKDSIQNARHEHYDSDTPREWVTFHLHFPSKHQLSSKEVFADAGEAQNLECDFLKVPINKKKTQFKKYAMWRVARLDVRGYKRGKIETEKAMSKNAQKLAALGLDSDDEEEEQEEENDNSKNGGGPPVVEQFNDDGNTLLFPAGHVMLRVFEMMPEDTRMVVLGLRTQQQQEKYILGWRQRVEDDRKRRGEEMKQQQEDDTAFLDNALSDMQDEIDFYTSYHTKKRDANELDHGDGEGNLDRWVDE</sequence>